<evidence type="ECO:0000256" key="4">
    <source>
        <dbReference type="ARBA" id="ARBA00022679"/>
    </source>
</evidence>
<evidence type="ECO:0000256" key="11">
    <source>
        <dbReference type="PIRSR" id="PIRSR016496-2"/>
    </source>
</evidence>
<dbReference type="InterPro" id="IPR024192">
    <property type="entry name" value="Fosfomycin_R_FomA-type"/>
</dbReference>
<evidence type="ECO:0000256" key="5">
    <source>
        <dbReference type="ARBA" id="ARBA00022741"/>
    </source>
</evidence>
<dbReference type="GO" id="GO:0016301">
    <property type="term" value="F:kinase activity"/>
    <property type="evidence" value="ECO:0007669"/>
    <property type="project" value="UniProtKB-KW"/>
</dbReference>
<evidence type="ECO:0000256" key="10">
    <source>
        <dbReference type="PIRSR" id="PIRSR016496-1"/>
    </source>
</evidence>
<dbReference type="Gene3D" id="3.40.1160.10">
    <property type="entry name" value="Acetylglutamate kinase-like"/>
    <property type="match status" value="1"/>
</dbReference>
<reference evidence="14" key="1">
    <citation type="submission" date="2025-08" db="UniProtKB">
        <authorList>
            <consortium name="RefSeq"/>
        </authorList>
    </citation>
    <scope>IDENTIFICATION</scope>
</reference>
<dbReference type="EC" id="2.7.4.26" evidence="2"/>
<dbReference type="CDD" id="cd04241">
    <property type="entry name" value="AAK_FomA-like"/>
    <property type="match status" value="1"/>
</dbReference>
<accession>A0A6I9X6E2</accession>
<evidence type="ECO:0000256" key="7">
    <source>
        <dbReference type="ARBA" id="ARBA00022840"/>
    </source>
</evidence>
<dbReference type="InterPro" id="IPR036393">
    <property type="entry name" value="AceGlu_kinase-like_sf"/>
</dbReference>
<feature type="domain" description="Aspartate/glutamate/uridylate kinase" evidence="12">
    <location>
        <begin position="7"/>
        <end position="252"/>
    </location>
</feature>
<feature type="binding site" evidence="10">
    <location>
        <begin position="10"/>
        <end position="14"/>
    </location>
    <ligand>
        <name>ATP</name>
        <dbReference type="ChEBI" id="CHEBI:30616"/>
    </ligand>
</feature>
<evidence type="ECO:0000256" key="1">
    <source>
        <dbReference type="ARBA" id="ARBA00010540"/>
    </source>
</evidence>
<feature type="binding site" evidence="10">
    <location>
        <position position="232"/>
    </location>
    <ligand>
        <name>ATP</name>
        <dbReference type="ChEBI" id="CHEBI:30616"/>
    </ligand>
</feature>
<evidence type="ECO:0000256" key="3">
    <source>
        <dbReference type="ARBA" id="ARBA00017267"/>
    </source>
</evidence>
<proteinExistence type="inferred from homology"/>
<dbReference type="InterPro" id="IPR001048">
    <property type="entry name" value="Asp/Glu/Uridylate_kinase"/>
</dbReference>
<feature type="binding site" evidence="10">
    <location>
        <position position="184"/>
    </location>
    <ligand>
        <name>ATP</name>
        <dbReference type="ChEBI" id="CHEBI:30616"/>
    </ligand>
</feature>
<name>A0A6I9X6E2_9SAUR</name>
<dbReference type="GeneID" id="106539195"/>
<evidence type="ECO:0000259" key="12">
    <source>
        <dbReference type="Pfam" id="PF00696"/>
    </source>
</evidence>
<evidence type="ECO:0000256" key="8">
    <source>
        <dbReference type="ARBA" id="ARBA00023229"/>
    </source>
</evidence>
<comment type="catalytic activity">
    <reaction evidence="9">
        <text>isopentenyl phosphate + ATP = isopentenyl diphosphate + ADP</text>
        <dbReference type="Rhea" id="RHEA:33963"/>
        <dbReference type="ChEBI" id="CHEBI:30616"/>
        <dbReference type="ChEBI" id="CHEBI:65078"/>
        <dbReference type="ChEBI" id="CHEBI:128769"/>
        <dbReference type="ChEBI" id="CHEBI:456216"/>
        <dbReference type="EC" id="2.7.4.26"/>
    </reaction>
</comment>
<evidence type="ECO:0000256" key="9">
    <source>
        <dbReference type="ARBA" id="ARBA00049063"/>
    </source>
</evidence>
<dbReference type="GO" id="GO:0005829">
    <property type="term" value="C:cytosol"/>
    <property type="evidence" value="ECO:0007669"/>
    <property type="project" value="TreeGrafter"/>
</dbReference>
<dbReference type="GO" id="GO:0005524">
    <property type="term" value="F:ATP binding"/>
    <property type="evidence" value="ECO:0007669"/>
    <property type="project" value="UniProtKB-KW"/>
</dbReference>
<gene>
    <name evidence="14" type="primary">LOC106539195</name>
</gene>
<dbReference type="PIRSF" id="PIRSF016496">
    <property type="entry name" value="Kin_FomA"/>
    <property type="match status" value="1"/>
</dbReference>
<evidence type="ECO:0000313" key="13">
    <source>
        <dbReference type="Proteomes" id="UP000504617"/>
    </source>
</evidence>
<dbReference type="PANTHER" id="PTHR43654">
    <property type="entry name" value="GLUTAMATE 5-KINASE"/>
    <property type="match status" value="1"/>
</dbReference>
<dbReference type="SUPFAM" id="SSF53633">
    <property type="entry name" value="Carbamate kinase-like"/>
    <property type="match status" value="1"/>
</dbReference>
<dbReference type="PANTHER" id="PTHR43654:SF1">
    <property type="entry name" value="ISOPENTENYL PHOSPHATE KINASE"/>
    <property type="match status" value="1"/>
</dbReference>
<feature type="binding site" evidence="10">
    <location>
        <position position="228"/>
    </location>
    <ligand>
        <name>ATP</name>
        <dbReference type="ChEBI" id="CHEBI:30616"/>
    </ligand>
</feature>
<evidence type="ECO:0000256" key="2">
    <source>
        <dbReference type="ARBA" id="ARBA00012908"/>
    </source>
</evidence>
<dbReference type="GO" id="GO:0102043">
    <property type="term" value="F:isopentenyl phosphate kinase activity"/>
    <property type="evidence" value="ECO:0007669"/>
    <property type="project" value="UniProtKB-EC"/>
</dbReference>
<feature type="site" description="Transition state stabilizer" evidence="11">
    <location>
        <position position="19"/>
    </location>
</feature>
<feature type="binding site" evidence="10">
    <location>
        <position position="54"/>
    </location>
    <ligand>
        <name>substrate</name>
    </ligand>
</feature>
<sequence>MAAEVDCILKLGGSALTQKNQLETLKTESLRRAAVLVSKLWEAGERRCIIVHGAGSFGHFQAREYGIALGTSGKSAASDNLRQGLCLTRLSVTKLNHLVTEQLISVGVPAVGISPFATWQTTNKNVVEAGIDAVKKVVDAGYVPVLHGDCTLDLEQHCCILSGDTVIEVLAKTFSPRRVVFLTDVNGIYSCPPDTPGARLVDSIVIGPERTMEPTVLTSALSHDTTGGVSLKLQTAINIVSSSHGSIPVLICKLDSEAAVKACLTGELKEGEGTKLSYMDK</sequence>
<dbReference type="AlphaFoldDB" id="A0A6I9X6E2"/>
<evidence type="ECO:0000256" key="6">
    <source>
        <dbReference type="ARBA" id="ARBA00022777"/>
    </source>
</evidence>
<feature type="binding site" evidence="10">
    <location>
        <position position="163"/>
    </location>
    <ligand>
        <name>substrate</name>
    </ligand>
</feature>
<dbReference type="GO" id="GO:0016114">
    <property type="term" value="P:terpenoid biosynthetic process"/>
    <property type="evidence" value="ECO:0007669"/>
    <property type="project" value="TreeGrafter"/>
</dbReference>
<keyword evidence="8" id="KW-0414">Isoprene biosynthesis</keyword>
<feature type="binding site" evidence="10">
    <location>
        <position position="59"/>
    </location>
    <ligand>
        <name>substrate</name>
    </ligand>
</feature>
<dbReference type="Proteomes" id="UP000504617">
    <property type="component" value="Unplaced"/>
</dbReference>
<organism evidence="13 14">
    <name type="scientific">Thamnophis sirtalis</name>
    <dbReference type="NCBI Taxonomy" id="35019"/>
    <lineage>
        <taxon>Eukaryota</taxon>
        <taxon>Metazoa</taxon>
        <taxon>Chordata</taxon>
        <taxon>Craniata</taxon>
        <taxon>Vertebrata</taxon>
        <taxon>Euteleostomi</taxon>
        <taxon>Lepidosauria</taxon>
        <taxon>Squamata</taxon>
        <taxon>Bifurcata</taxon>
        <taxon>Unidentata</taxon>
        <taxon>Episquamata</taxon>
        <taxon>Toxicofera</taxon>
        <taxon>Serpentes</taxon>
        <taxon>Colubroidea</taxon>
        <taxon>Colubridae</taxon>
        <taxon>Natricinae</taxon>
        <taxon>Thamnophis</taxon>
    </lineage>
</organism>
<dbReference type="RefSeq" id="XP_013909402.1">
    <property type="nucleotide sequence ID" value="XM_014053927.1"/>
</dbReference>
<comment type="similarity">
    <text evidence="1">Belongs to the isopentenyl phosphate kinase family.</text>
</comment>
<keyword evidence="7 10" id="KW-0067">ATP-binding</keyword>
<keyword evidence="5 10" id="KW-0547">Nucleotide-binding</keyword>
<keyword evidence="6" id="KW-0418">Kinase</keyword>
<keyword evidence="4" id="KW-0808">Transferase</keyword>
<dbReference type="OrthoDB" id="1934954at2759"/>
<feature type="binding site" evidence="10">
    <location>
        <position position="55"/>
    </location>
    <ligand>
        <name>ATP</name>
        <dbReference type="ChEBI" id="CHEBI:30616"/>
    </ligand>
</feature>
<protein>
    <recommendedName>
        <fullName evidence="3">Isopentenyl phosphate kinase</fullName>
        <ecNumber evidence="2">2.7.4.26</ecNumber>
    </recommendedName>
</protein>
<dbReference type="Pfam" id="PF00696">
    <property type="entry name" value="AA_kinase"/>
    <property type="match status" value="1"/>
</dbReference>
<evidence type="ECO:0000313" key="14">
    <source>
        <dbReference type="RefSeq" id="XP_013909402.1"/>
    </source>
</evidence>
<dbReference type="KEGG" id="tsr:106539195"/>
<keyword evidence="13" id="KW-1185">Reference proteome</keyword>
<dbReference type="NCBIfam" id="NF040647">
    <property type="entry name" value="IPPK_Arch"/>
    <property type="match status" value="1"/>
</dbReference>